<keyword evidence="2" id="KW-0282">Flagellum</keyword>
<dbReference type="RefSeq" id="WP_316017565.1">
    <property type="nucleotide sequence ID" value="NZ_JAWDID010000007.1"/>
</dbReference>
<keyword evidence="3" id="KW-1185">Reference proteome</keyword>
<comment type="caution">
    <text evidence="2">The sequence shown here is derived from an EMBL/GenBank/DDBJ whole genome shotgun (WGS) entry which is preliminary data.</text>
</comment>
<accession>A0ABU3S5H0</accession>
<dbReference type="Pfam" id="PF03646">
    <property type="entry name" value="FlaG"/>
    <property type="match status" value="1"/>
</dbReference>
<evidence type="ECO:0000256" key="1">
    <source>
        <dbReference type="SAM" id="MobiDB-lite"/>
    </source>
</evidence>
<proteinExistence type="predicted"/>
<evidence type="ECO:0000313" key="2">
    <source>
        <dbReference type="EMBL" id="MDU0339672.1"/>
    </source>
</evidence>
<feature type="region of interest" description="Disordered" evidence="1">
    <location>
        <begin position="59"/>
        <end position="92"/>
    </location>
</feature>
<keyword evidence="2" id="KW-0966">Cell projection</keyword>
<gene>
    <name evidence="2" type="ORF">RKE40_07260</name>
</gene>
<dbReference type="SUPFAM" id="SSF160214">
    <property type="entry name" value="FlaG-like"/>
    <property type="match status" value="1"/>
</dbReference>
<dbReference type="InterPro" id="IPR035924">
    <property type="entry name" value="FlaG-like_sf"/>
</dbReference>
<reference evidence="2 3" key="1">
    <citation type="submission" date="2023-09" db="EMBL/GenBank/DDBJ databases">
        <title>Whole genome shotgun sequencing (WGS) of Bosea sp. ZW T0_25, isolated from stored onions (Allium cepa).</title>
        <authorList>
            <person name="Stoll D.A."/>
            <person name="Huch M."/>
        </authorList>
    </citation>
    <scope>NUCLEOTIDE SEQUENCE [LARGE SCALE GENOMIC DNA]</scope>
    <source>
        <strain evidence="2 3">ZW T0_25</strain>
    </source>
</reference>
<organism evidence="2 3">
    <name type="scientific">Bosea rubneri</name>
    <dbReference type="NCBI Taxonomy" id="3075434"/>
    <lineage>
        <taxon>Bacteria</taxon>
        <taxon>Pseudomonadati</taxon>
        <taxon>Pseudomonadota</taxon>
        <taxon>Alphaproteobacteria</taxon>
        <taxon>Hyphomicrobiales</taxon>
        <taxon>Boseaceae</taxon>
        <taxon>Bosea</taxon>
    </lineage>
</organism>
<dbReference type="InterPro" id="IPR005186">
    <property type="entry name" value="FlaG"/>
</dbReference>
<dbReference type="EMBL" id="JAWDID010000007">
    <property type="protein sequence ID" value="MDU0339672.1"/>
    <property type="molecule type" value="Genomic_DNA"/>
</dbReference>
<protein>
    <submittedName>
        <fullName evidence="2">Flagellar protein FlaG</fullName>
    </submittedName>
</protein>
<evidence type="ECO:0000313" key="3">
    <source>
        <dbReference type="Proteomes" id="UP001254257"/>
    </source>
</evidence>
<feature type="compositionally biased region" description="Basic and acidic residues" evidence="1">
    <location>
        <begin position="70"/>
        <end position="92"/>
    </location>
</feature>
<sequence>MDFGGAPRMIATGAAQATVRTDIAIQPGSAPVELPAEKTVQSAAAGEALQLDIRARANEKRQEQAQYRQNQDDAVNRERTEAAYQKQERREAVDRRLVIDSKTHSIVLQKTDPDTGETVEQLPDETMLKLRAFSRDLIERARETTMSSSHVVERTA</sequence>
<name>A0ABU3S5H0_9HYPH</name>
<dbReference type="Proteomes" id="UP001254257">
    <property type="component" value="Unassembled WGS sequence"/>
</dbReference>
<dbReference type="Gene3D" id="3.30.160.170">
    <property type="entry name" value="FlaG-like"/>
    <property type="match status" value="1"/>
</dbReference>
<keyword evidence="2" id="KW-0969">Cilium</keyword>